<name>A0A238Z1Q5_9FLAO</name>
<protein>
    <submittedName>
        <fullName evidence="5">Non-ribosomal peptide synthase domain TIGR01720</fullName>
    </submittedName>
</protein>
<dbReference type="OrthoDB" id="9765680at2"/>
<organism evidence="5 6">
    <name type="scientific">Dokdonia pacifica</name>
    <dbReference type="NCBI Taxonomy" id="1627892"/>
    <lineage>
        <taxon>Bacteria</taxon>
        <taxon>Pseudomonadati</taxon>
        <taxon>Bacteroidota</taxon>
        <taxon>Flavobacteriia</taxon>
        <taxon>Flavobacteriales</taxon>
        <taxon>Flavobacteriaceae</taxon>
        <taxon>Dokdonia</taxon>
    </lineage>
</organism>
<dbReference type="GO" id="GO:0003824">
    <property type="term" value="F:catalytic activity"/>
    <property type="evidence" value="ECO:0007669"/>
    <property type="project" value="InterPro"/>
</dbReference>
<keyword evidence="3" id="KW-0597">Phosphoprotein</keyword>
<feature type="domain" description="Carrier" evidence="4">
    <location>
        <begin position="112"/>
        <end position="186"/>
    </location>
</feature>
<dbReference type="RefSeq" id="WP_089371270.1">
    <property type="nucleotide sequence ID" value="NZ_BMEP01000001.1"/>
</dbReference>
<keyword evidence="6" id="KW-1185">Reference proteome</keyword>
<dbReference type="InterPro" id="IPR001242">
    <property type="entry name" value="Condensation_dom"/>
</dbReference>
<dbReference type="SMART" id="SM00823">
    <property type="entry name" value="PKS_PP"/>
    <property type="match status" value="2"/>
</dbReference>
<dbReference type="Gene3D" id="1.10.1200.10">
    <property type="entry name" value="ACP-like"/>
    <property type="match status" value="2"/>
</dbReference>
<accession>A0A238Z1Q5</accession>
<evidence type="ECO:0000256" key="1">
    <source>
        <dbReference type="ARBA" id="ARBA00001957"/>
    </source>
</evidence>
<dbReference type="EMBL" id="FZNY01000002">
    <property type="protein sequence ID" value="SNR77192.1"/>
    <property type="molecule type" value="Genomic_DNA"/>
</dbReference>
<dbReference type="GO" id="GO:0031177">
    <property type="term" value="F:phosphopantetheine binding"/>
    <property type="evidence" value="ECO:0007669"/>
    <property type="project" value="InterPro"/>
</dbReference>
<dbReference type="PROSITE" id="PS50075">
    <property type="entry name" value="CARRIER"/>
    <property type="match status" value="2"/>
</dbReference>
<dbReference type="SUPFAM" id="SSF47336">
    <property type="entry name" value="ACP-like"/>
    <property type="match status" value="2"/>
</dbReference>
<dbReference type="FunFam" id="1.10.1200.10:FF:000005">
    <property type="entry name" value="Nonribosomal peptide synthetase 1"/>
    <property type="match status" value="1"/>
</dbReference>
<dbReference type="InterPro" id="IPR010060">
    <property type="entry name" value="NRPS_synth"/>
</dbReference>
<dbReference type="SUPFAM" id="SSF52777">
    <property type="entry name" value="CoA-dependent acyltransferases"/>
    <property type="match status" value="2"/>
</dbReference>
<proteinExistence type="predicted"/>
<dbReference type="NCBIfam" id="TIGR01720">
    <property type="entry name" value="NRPS-para261"/>
    <property type="match status" value="1"/>
</dbReference>
<dbReference type="InterPro" id="IPR045851">
    <property type="entry name" value="AMP-bd_C_sf"/>
</dbReference>
<dbReference type="SUPFAM" id="SSF56801">
    <property type="entry name" value="Acetyl-CoA synthetase-like"/>
    <property type="match status" value="1"/>
</dbReference>
<evidence type="ECO:0000256" key="3">
    <source>
        <dbReference type="ARBA" id="ARBA00022553"/>
    </source>
</evidence>
<reference evidence="5 6" key="1">
    <citation type="submission" date="2017-06" db="EMBL/GenBank/DDBJ databases">
        <authorList>
            <person name="Kim H.J."/>
            <person name="Triplett B.A."/>
        </authorList>
    </citation>
    <scope>NUCLEOTIDE SEQUENCE [LARGE SCALE GENOMIC DNA]</scope>
    <source>
        <strain evidence="5 6">DSM 25597</strain>
    </source>
</reference>
<dbReference type="Pfam" id="PF00550">
    <property type="entry name" value="PP-binding"/>
    <property type="match status" value="2"/>
</dbReference>
<dbReference type="InterPro" id="IPR006162">
    <property type="entry name" value="Ppantetheine_attach_site"/>
</dbReference>
<evidence type="ECO:0000313" key="5">
    <source>
        <dbReference type="EMBL" id="SNR77192.1"/>
    </source>
</evidence>
<dbReference type="Pfam" id="PF00668">
    <property type="entry name" value="Condensation"/>
    <property type="match status" value="1"/>
</dbReference>
<dbReference type="PANTHER" id="PTHR45398">
    <property type="match status" value="1"/>
</dbReference>
<dbReference type="PANTHER" id="PTHR45398:SF1">
    <property type="entry name" value="ENZYME, PUTATIVE (JCVI)-RELATED"/>
    <property type="match status" value="1"/>
</dbReference>
<evidence type="ECO:0000313" key="6">
    <source>
        <dbReference type="Proteomes" id="UP000198379"/>
    </source>
</evidence>
<sequence>MGGNIEDRIEALSPKRKQLLLLKVKEAIAIQAKNTTTSGRKRIVAYVQGSAQFSVDQLRQELHGKLPDYMVPSQFVPVAQMPVLPNGKIDRKQLLTTTTTTTKESTSHTSQSTSHTLEQQLVTIWEETLGFSPIHTNDNFFEIGGDSILSIQIIAKARKEGIVLASNALFEHQTIAELSLFAATTQTHDISVEEKLVGIWEETLGFSPIHTNDNFFEIGGDSILSIQIIAKARKEGIILESNHIFEHQTIAELSLFAKAETKEFKRELLQGIVPLSPIQQWFFEDHKNAPQYWNQGVWLDRLATFSEKQLQAVCDYMIIQHDALRSRFRFEEDRWIQDIGKPEQIFALEYVDCTGIAPEEYEQVASQHIQGVQDAFILSEGSLFKCIYFNTGVSTTNFCILIAHHLVVDAVSWQIITDDFINALQQVGTITSEPKTSSIKSWSEYLHRYADTIANDEFDFWASQIIPVGALPYDKEAIEVIEEKDITQLHFTLDKELTKELQEANQAYNTKIEELLITAFIATISTWSNQDEVAIGFERHGRETSNSALDVSKTVGWFTSYFPMKFVHTSYHDLESQIVSVKEKMRSIPNGGIGYGALRYIKNAFGAIGNPEIVFNFLGTKTTSVADHGITVSTLSENLRDLRSERHYKLEINVQIIDEQLHGTFSYGSNVHADETITQLVNDFKERIQEIGAYCNQIENGGYTPSDFSDAEISQDDLDSLLGFLE</sequence>
<dbReference type="Gene3D" id="3.30.559.10">
    <property type="entry name" value="Chloramphenicol acetyltransferase-like domain"/>
    <property type="match status" value="1"/>
</dbReference>
<comment type="cofactor">
    <cofactor evidence="1">
        <name>pantetheine 4'-phosphate</name>
        <dbReference type="ChEBI" id="CHEBI:47942"/>
    </cofactor>
</comment>
<dbReference type="InterPro" id="IPR036736">
    <property type="entry name" value="ACP-like_sf"/>
</dbReference>
<dbReference type="PROSITE" id="PS00012">
    <property type="entry name" value="PHOSPHOPANTETHEINE"/>
    <property type="match status" value="2"/>
</dbReference>
<evidence type="ECO:0000256" key="2">
    <source>
        <dbReference type="ARBA" id="ARBA00022450"/>
    </source>
</evidence>
<dbReference type="InterPro" id="IPR020806">
    <property type="entry name" value="PKS_PP-bd"/>
</dbReference>
<evidence type="ECO:0000259" key="4">
    <source>
        <dbReference type="PROSITE" id="PS50075"/>
    </source>
</evidence>
<dbReference type="Gene3D" id="3.30.559.30">
    <property type="entry name" value="Nonribosomal peptide synthetase, condensation domain"/>
    <property type="match status" value="1"/>
</dbReference>
<dbReference type="InterPro" id="IPR009081">
    <property type="entry name" value="PP-bd_ACP"/>
</dbReference>
<gene>
    <name evidence="5" type="ORF">SAMN06265376_102533</name>
</gene>
<dbReference type="InterPro" id="IPR023213">
    <property type="entry name" value="CAT-like_dom_sf"/>
</dbReference>
<feature type="domain" description="Carrier" evidence="4">
    <location>
        <begin position="187"/>
        <end position="261"/>
    </location>
</feature>
<dbReference type="AlphaFoldDB" id="A0A238Z1Q5"/>
<dbReference type="Proteomes" id="UP000198379">
    <property type="component" value="Unassembled WGS sequence"/>
</dbReference>
<dbReference type="Gene3D" id="3.30.300.30">
    <property type="match status" value="1"/>
</dbReference>
<keyword evidence="2" id="KW-0596">Phosphopantetheine</keyword>